<comment type="caution">
    <text evidence="1">The sequence shown here is derived from an EMBL/GenBank/DDBJ whole genome shotgun (WGS) entry which is preliminary data.</text>
</comment>
<proteinExistence type="predicted"/>
<evidence type="ECO:0000313" key="2">
    <source>
        <dbReference type="Proteomes" id="UP000605427"/>
    </source>
</evidence>
<gene>
    <name evidence="1" type="ORF">GCM10007362_29720</name>
</gene>
<dbReference type="Gene3D" id="3.30.750.44">
    <property type="match status" value="1"/>
</dbReference>
<accession>A0ABQ1ZX43</accession>
<reference evidence="2" key="1">
    <citation type="journal article" date="2019" name="Int. J. Syst. Evol. Microbiol.">
        <title>The Global Catalogue of Microorganisms (GCM) 10K type strain sequencing project: providing services to taxonomists for standard genome sequencing and annotation.</title>
        <authorList>
            <consortium name="The Broad Institute Genomics Platform"/>
            <consortium name="The Broad Institute Genome Sequencing Center for Infectious Disease"/>
            <person name="Wu L."/>
            <person name="Ma J."/>
        </authorList>
    </citation>
    <scope>NUCLEOTIDE SEQUENCE [LARGE SCALE GENOMIC DNA]</scope>
    <source>
        <strain evidence="2">CCM 8702</strain>
    </source>
</reference>
<sequence length="100" mass="12014">MEEHGEVAGVERSSLTAEQKVADVEYLYHLMKENYPYIKVSERMTGLDWLSMQDYYEQRAATSEDDQAFLEMLQKLLGTWGMDIPRWYKKKNMRRCWDCF</sequence>
<evidence type="ECO:0000313" key="1">
    <source>
        <dbReference type="EMBL" id="GGH80821.1"/>
    </source>
</evidence>
<organism evidence="1 2">
    <name type="scientific">Saccharibacillus endophyticus</name>
    <dbReference type="NCBI Taxonomy" id="2060666"/>
    <lineage>
        <taxon>Bacteria</taxon>
        <taxon>Bacillati</taxon>
        <taxon>Bacillota</taxon>
        <taxon>Bacilli</taxon>
        <taxon>Bacillales</taxon>
        <taxon>Paenibacillaceae</taxon>
        <taxon>Saccharibacillus</taxon>
    </lineage>
</organism>
<protein>
    <submittedName>
        <fullName evidence="1">Uncharacterized protein</fullName>
    </submittedName>
</protein>
<dbReference type="Proteomes" id="UP000605427">
    <property type="component" value="Unassembled WGS sequence"/>
</dbReference>
<name>A0ABQ1ZX43_9BACL</name>
<dbReference type="EMBL" id="BMDD01000003">
    <property type="protein sequence ID" value="GGH80821.1"/>
    <property type="molecule type" value="Genomic_DNA"/>
</dbReference>
<keyword evidence="2" id="KW-1185">Reference proteome</keyword>